<feature type="chain" id="PRO_5045254691" description="C-type lectin domain-containing protein" evidence="1">
    <location>
        <begin position="23"/>
        <end position="388"/>
    </location>
</feature>
<dbReference type="InterPro" id="IPR050111">
    <property type="entry name" value="C-type_lectin/snaclec_domain"/>
</dbReference>
<feature type="signal peptide" evidence="1">
    <location>
        <begin position="1"/>
        <end position="22"/>
    </location>
</feature>
<dbReference type="Proteomes" id="UP001345963">
    <property type="component" value="Unassembled WGS sequence"/>
</dbReference>
<dbReference type="SMART" id="SM00034">
    <property type="entry name" value="CLECT"/>
    <property type="match status" value="1"/>
</dbReference>
<reference evidence="3 4" key="1">
    <citation type="submission" date="2021-07" db="EMBL/GenBank/DDBJ databases">
        <authorList>
            <person name="Palmer J.M."/>
        </authorList>
    </citation>
    <scope>NUCLEOTIDE SEQUENCE [LARGE SCALE GENOMIC DNA]</scope>
    <source>
        <strain evidence="3 4">AT_MEX2019</strain>
        <tissue evidence="3">Muscle</tissue>
    </source>
</reference>
<keyword evidence="1" id="KW-0732">Signal</keyword>
<dbReference type="EMBL" id="JAHUTI010002706">
    <property type="protein sequence ID" value="MED6233516.1"/>
    <property type="molecule type" value="Genomic_DNA"/>
</dbReference>
<proteinExistence type="predicted"/>
<dbReference type="PANTHER" id="PTHR22803">
    <property type="entry name" value="MANNOSE, PHOSPHOLIPASE, LECTIN RECEPTOR RELATED"/>
    <property type="match status" value="1"/>
</dbReference>
<organism evidence="3 4">
    <name type="scientific">Ataeniobius toweri</name>
    <dbReference type="NCBI Taxonomy" id="208326"/>
    <lineage>
        <taxon>Eukaryota</taxon>
        <taxon>Metazoa</taxon>
        <taxon>Chordata</taxon>
        <taxon>Craniata</taxon>
        <taxon>Vertebrata</taxon>
        <taxon>Euteleostomi</taxon>
        <taxon>Actinopterygii</taxon>
        <taxon>Neopterygii</taxon>
        <taxon>Teleostei</taxon>
        <taxon>Neoteleostei</taxon>
        <taxon>Acanthomorphata</taxon>
        <taxon>Ovalentaria</taxon>
        <taxon>Atherinomorphae</taxon>
        <taxon>Cyprinodontiformes</taxon>
        <taxon>Goodeidae</taxon>
        <taxon>Ataeniobius</taxon>
    </lineage>
</organism>
<dbReference type="Gene3D" id="3.10.100.10">
    <property type="entry name" value="Mannose-Binding Protein A, subunit A"/>
    <property type="match status" value="1"/>
</dbReference>
<accession>A0ABU7A5Y6</accession>
<protein>
    <recommendedName>
        <fullName evidence="2">C-type lectin domain-containing protein</fullName>
    </recommendedName>
</protein>
<comment type="caution">
    <text evidence="3">The sequence shown here is derived from an EMBL/GenBank/DDBJ whole genome shotgun (WGS) entry which is preliminary data.</text>
</comment>
<keyword evidence="4" id="KW-1185">Reference proteome</keyword>
<dbReference type="InterPro" id="IPR016084">
    <property type="entry name" value="Haem_Oase-like_multi-hlx"/>
</dbReference>
<name>A0ABU7A5Y6_9TELE</name>
<dbReference type="InterPro" id="IPR001304">
    <property type="entry name" value="C-type_lectin-like"/>
</dbReference>
<evidence type="ECO:0000256" key="1">
    <source>
        <dbReference type="SAM" id="SignalP"/>
    </source>
</evidence>
<dbReference type="Pfam" id="PF00059">
    <property type="entry name" value="Lectin_C"/>
    <property type="match status" value="1"/>
</dbReference>
<gene>
    <name evidence="3" type="ORF">ATANTOWER_012775</name>
</gene>
<feature type="domain" description="C-type lectin" evidence="2">
    <location>
        <begin position="38"/>
        <end position="147"/>
    </location>
</feature>
<dbReference type="SUPFAM" id="SSF56436">
    <property type="entry name" value="C-type lectin-like"/>
    <property type="match status" value="1"/>
</dbReference>
<evidence type="ECO:0000313" key="4">
    <source>
        <dbReference type="Proteomes" id="UP001345963"/>
    </source>
</evidence>
<dbReference type="Gene3D" id="1.20.910.10">
    <property type="entry name" value="Heme oxygenase-like"/>
    <property type="match status" value="1"/>
</dbReference>
<sequence length="388" mass="44830">MMLSVSVYLLFWSFSAAPSVSSEGVGPAPQCQPGWLPFGQRCFAFFPVWSSWSTATTLCAQSGGDLMLLHTPEEKQIVLQLTKTSIPVWLKGNQNGSWFWSNDSVFNNWTNEMDEKTKECGACMQMTPKTGQLQIAPCGDLRFYICTSSLSLSSTDLNSHKRLQQGIVPGLLLFDVVWDSSSVQAEEIFYSSSLLKGLRSGSLTERCYSTFMQQEELYLLRVKSTLKVLISGLHEDNKIRSLLLDTFRQYRRRHQSLLPSSPTPQLIQWSLQSFHRVVLEDPVYWLVALSARACLQNFVDQKLHQELGPQILKFVRKNSFYQAWRRENVRFLWVKRYKKVLKEYQDQMDPFKAINIFREHMMNQKSLHRAVTCEDEEDEKIHNRADVL</sequence>
<evidence type="ECO:0000259" key="2">
    <source>
        <dbReference type="PROSITE" id="PS50041"/>
    </source>
</evidence>
<dbReference type="PROSITE" id="PS50041">
    <property type="entry name" value="C_TYPE_LECTIN_2"/>
    <property type="match status" value="1"/>
</dbReference>
<dbReference type="InterPro" id="IPR016187">
    <property type="entry name" value="CTDL_fold"/>
</dbReference>
<evidence type="ECO:0000313" key="3">
    <source>
        <dbReference type="EMBL" id="MED6233516.1"/>
    </source>
</evidence>
<dbReference type="InterPro" id="IPR016186">
    <property type="entry name" value="C-type_lectin-like/link_sf"/>
</dbReference>